<keyword evidence="3" id="KW-1185">Reference proteome</keyword>
<gene>
    <name evidence="2" type="ORF">THMIRHAS_19380</name>
</gene>
<dbReference type="RefSeq" id="WP_173273324.1">
    <property type="nucleotide sequence ID" value="NZ_AP021889.1"/>
</dbReference>
<evidence type="ECO:0000256" key="1">
    <source>
        <dbReference type="SAM" id="Phobius"/>
    </source>
</evidence>
<proteinExistence type="predicted"/>
<dbReference type="Proteomes" id="UP000501726">
    <property type="component" value="Chromosome"/>
</dbReference>
<feature type="transmembrane region" description="Helical" evidence="1">
    <location>
        <begin position="68"/>
        <end position="86"/>
    </location>
</feature>
<feature type="transmembrane region" description="Helical" evidence="1">
    <location>
        <begin position="92"/>
        <end position="116"/>
    </location>
</feature>
<dbReference type="AlphaFoldDB" id="A0A6F8PWR6"/>
<feature type="transmembrane region" description="Helical" evidence="1">
    <location>
        <begin position="20"/>
        <end position="38"/>
    </location>
</feature>
<evidence type="ECO:0000313" key="2">
    <source>
        <dbReference type="EMBL" id="BBP46565.1"/>
    </source>
</evidence>
<name>A0A6F8PWR6_9GAMM</name>
<evidence type="ECO:0000313" key="3">
    <source>
        <dbReference type="Proteomes" id="UP000501726"/>
    </source>
</evidence>
<dbReference type="KEGG" id="tse:THMIRHAS_19380"/>
<organism evidence="2 3">
    <name type="scientific">Thiosulfatimonas sediminis</name>
    <dbReference type="NCBI Taxonomy" id="2675054"/>
    <lineage>
        <taxon>Bacteria</taxon>
        <taxon>Pseudomonadati</taxon>
        <taxon>Pseudomonadota</taxon>
        <taxon>Gammaproteobacteria</taxon>
        <taxon>Thiotrichales</taxon>
        <taxon>Piscirickettsiaceae</taxon>
        <taxon>Thiosulfatimonas</taxon>
    </lineage>
</organism>
<reference evidence="3" key="1">
    <citation type="submission" date="2019-11" db="EMBL/GenBank/DDBJ databases">
        <title>Isolation and characterization of two novel species in the genus Thiomicrorhabdus.</title>
        <authorList>
            <person name="Mochizuki J."/>
            <person name="Kojima H."/>
            <person name="Fukui M."/>
        </authorList>
    </citation>
    <scope>NUCLEOTIDE SEQUENCE [LARGE SCALE GENOMIC DNA]</scope>
    <source>
        <strain evidence="3">aks77</strain>
    </source>
</reference>
<keyword evidence="1" id="KW-0812">Transmembrane</keyword>
<accession>A0A6F8PWR6</accession>
<dbReference type="EMBL" id="AP021889">
    <property type="protein sequence ID" value="BBP46565.1"/>
    <property type="molecule type" value="Genomic_DNA"/>
</dbReference>
<protein>
    <submittedName>
        <fullName evidence="2">Uncharacterized protein</fullName>
    </submittedName>
</protein>
<keyword evidence="1" id="KW-0472">Membrane</keyword>
<sequence>MKTDAKHAFRWYQQPLNKTLFYGFGWAMIAALFIPPSLIPTWQYGYLFGSVPSMLIWDLFAVRNSTSILLGALFNLLILLSPYLLYRKTGEQLWWFYLSISMYALANAGLGITMIISMRNLTN</sequence>
<keyword evidence="1" id="KW-1133">Transmembrane helix</keyword>